<dbReference type="InterPro" id="IPR003130">
    <property type="entry name" value="GED"/>
</dbReference>
<dbReference type="OrthoDB" id="5061070at2759"/>
<dbReference type="AlphaFoldDB" id="A0A6D2JXA4"/>
<organism evidence="3 4">
    <name type="scientific">Microthlaspi erraticum</name>
    <dbReference type="NCBI Taxonomy" id="1685480"/>
    <lineage>
        <taxon>Eukaryota</taxon>
        <taxon>Viridiplantae</taxon>
        <taxon>Streptophyta</taxon>
        <taxon>Embryophyta</taxon>
        <taxon>Tracheophyta</taxon>
        <taxon>Spermatophyta</taxon>
        <taxon>Magnoliopsida</taxon>
        <taxon>eudicotyledons</taxon>
        <taxon>Gunneridae</taxon>
        <taxon>Pentapetalae</taxon>
        <taxon>rosids</taxon>
        <taxon>malvids</taxon>
        <taxon>Brassicales</taxon>
        <taxon>Brassicaceae</taxon>
        <taxon>Coluteocarpeae</taxon>
        <taxon>Microthlaspi</taxon>
    </lineage>
</organism>
<feature type="domain" description="GED" evidence="2">
    <location>
        <begin position="220"/>
        <end position="307"/>
    </location>
</feature>
<dbReference type="GO" id="GO:0005874">
    <property type="term" value="C:microtubule"/>
    <property type="evidence" value="ECO:0007669"/>
    <property type="project" value="TreeGrafter"/>
</dbReference>
<name>A0A6D2JXA4_9BRAS</name>
<evidence type="ECO:0000259" key="2">
    <source>
        <dbReference type="PROSITE" id="PS51388"/>
    </source>
</evidence>
<keyword evidence="1" id="KW-0505">Motor protein</keyword>
<dbReference type="Pfam" id="PF01031">
    <property type="entry name" value="Dynamin_M"/>
    <property type="match status" value="1"/>
</dbReference>
<gene>
    <name evidence="3" type="ORF">MERR_LOCUS27889</name>
</gene>
<dbReference type="InterPro" id="IPR000375">
    <property type="entry name" value="Dynamin_stalk"/>
</dbReference>
<comment type="caution">
    <text evidence="3">The sequence shown here is derived from an EMBL/GenBank/DDBJ whole genome shotgun (WGS) entry which is preliminary data.</text>
</comment>
<proteinExistence type="predicted"/>
<dbReference type="PROSITE" id="PS51388">
    <property type="entry name" value="GED"/>
    <property type="match status" value="1"/>
</dbReference>
<protein>
    <recommendedName>
        <fullName evidence="2">GED domain-containing protein</fullName>
    </recommendedName>
</protein>
<reference evidence="3" key="1">
    <citation type="submission" date="2020-01" db="EMBL/GenBank/DDBJ databases">
        <authorList>
            <person name="Mishra B."/>
        </authorList>
    </citation>
    <scope>NUCLEOTIDE SEQUENCE [LARGE SCALE GENOMIC DNA]</scope>
</reference>
<dbReference type="SMART" id="SM00302">
    <property type="entry name" value="GED"/>
    <property type="match status" value="1"/>
</dbReference>
<dbReference type="GO" id="GO:0005737">
    <property type="term" value="C:cytoplasm"/>
    <property type="evidence" value="ECO:0007669"/>
    <property type="project" value="TreeGrafter"/>
</dbReference>
<dbReference type="InterPro" id="IPR022812">
    <property type="entry name" value="Dynamin"/>
</dbReference>
<dbReference type="Proteomes" id="UP000467841">
    <property type="component" value="Unassembled WGS sequence"/>
</dbReference>
<dbReference type="InterPro" id="IPR020850">
    <property type="entry name" value="GED_dom"/>
</dbReference>
<dbReference type="GO" id="GO:0003924">
    <property type="term" value="F:GTPase activity"/>
    <property type="evidence" value="ECO:0007669"/>
    <property type="project" value="InterPro"/>
</dbReference>
<dbReference type="PANTHER" id="PTHR11566:SF173">
    <property type="entry name" value="DYNAMIN-RELATED PROTEIN 4C"/>
    <property type="match status" value="1"/>
</dbReference>
<dbReference type="GO" id="GO:0005525">
    <property type="term" value="F:GTP binding"/>
    <property type="evidence" value="ECO:0007669"/>
    <property type="project" value="InterPro"/>
</dbReference>
<accession>A0A6D2JXA4</accession>
<dbReference type="Pfam" id="PF02212">
    <property type="entry name" value="GED"/>
    <property type="match status" value="1"/>
</dbReference>
<dbReference type="Gene3D" id="1.20.120.1240">
    <property type="entry name" value="Dynamin, middle domain"/>
    <property type="match status" value="1"/>
</dbReference>
<dbReference type="GO" id="GO:0016020">
    <property type="term" value="C:membrane"/>
    <property type="evidence" value="ECO:0007669"/>
    <property type="project" value="TreeGrafter"/>
</dbReference>
<sequence length="307" mass="34730">MTFTNIICSANECLTKVLVRGESSDFLDDQFMHGTARFADMLSKLARDLQAPPEDGTEFLMNEIKILEKCKGVTLPNFAPRRAFLAILSRYVDAVHAKPVVFIKEVCDYIQVVLTSVVTECSENFPQIQSSIKRAGRSLISKMKEQSVNRVTEIVQMEKMTDYTCSPEYMTVYTQKIVAQESFVAAVRNNSSTYPINAYGFVNVGLAHLRKYDSNLLRQAFDMKVRVDAYWTIVVRRIVDNLAMYLQFSVNNLVNSEFQKEMVKVGGGGEVERMMEESPLVASKRKKLKNSIKLLKESKEAVAAIVE</sequence>
<dbReference type="GO" id="GO:0008017">
    <property type="term" value="F:microtubule binding"/>
    <property type="evidence" value="ECO:0007669"/>
    <property type="project" value="TreeGrafter"/>
</dbReference>
<dbReference type="PANTHER" id="PTHR11566">
    <property type="entry name" value="DYNAMIN"/>
    <property type="match status" value="1"/>
</dbReference>
<evidence type="ECO:0000256" key="1">
    <source>
        <dbReference type="ARBA" id="ARBA00023175"/>
    </source>
</evidence>
<dbReference type="EMBL" id="CACVBM020001231">
    <property type="protein sequence ID" value="CAA7040654.1"/>
    <property type="molecule type" value="Genomic_DNA"/>
</dbReference>
<keyword evidence="4" id="KW-1185">Reference proteome</keyword>
<evidence type="ECO:0000313" key="4">
    <source>
        <dbReference type="Proteomes" id="UP000467841"/>
    </source>
</evidence>
<evidence type="ECO:0000313" key="3">
    <source>
        <dbReference type="EMBL" id="CAA7040654.1"/>
    </source>
</evidence>